<evidence type="ECO:0000313" key="1">
    <source>
        <dbReference type="EMBL" id="CAG9931266.1"/>
    </source>
</evidence>
<accession>A0ABM8YV06</accession>
<evidence type="ECO:0000313" key="2">
    <source>
        <dbReference type="Proteomes" id="UP000839052"/>
    </source>
</evidence>
<proteinExistence type="predicted"/>
<name>A0ABM8YV06_9PROT</name>
<gene>
    <name evidence="1" type="ORF">NTG6680_0013</name>
</gene>
<keyword evidence="2" id="KW-1185">Reference proteome</keyword>
<reference evidence="1 2" key="1">
    <citation type="submission" date="2021-10" db="EMBL/GenBank/DDBJ databases">
        <authorList>
            <person name="Koch H."/>
        </authorList>
    </citation>
    <scope>NUCLEOTIDE SEQUENCE [LARGE SCALE GENOMIC DNA]</scope>
    <source>
        <strain evidence="1">6680</strain>
    </source>
</reference>
<protein>
    <recommendedName>
        <fullName evidence="3">Cytochrome c domain-containing protein</fullName>
    </recommendedName>
</protein>
<dbReference type="EMBL" id="OU912926">
    <property type="protein sequence ID" value="CAG9931266.1"/>
    <property type="molecule type" value="Genomic_DNA"/>
</dbReference>
<sequence>MALLCCLSMGAVADDGDLPPTGRSRFDFLMGNAPVPYPFPRLIARIRSQLEASGDGLSPLKITLIPLGRSLRRSVAAPDFFHFPSVVAAVDGNSQEGYTPLKDQLFLGYNERAESVEIISYNEQAGRFEFQVVRDYRSGAQPKTYYASRALCLACHQNNAPIFSRPLWDETPANPAIAARLKATGRDFYGIPLSGTDISSAIDAAAERANLFQVWLQIWREACSNVCRAQWLDAALAYAMSGNLPEVDELKFTDLEVRWIKTWPQGLSIPGSSIPNRDPFANIVEPHIKSPAMLSHPVAELAQLAYIPAQLEPLNPRPILQRWTTPDKTRLVAGLAGLLNKADVQAFDRALVTHTKAQSRTLTLPCHFTRKPRRVVFNCTTSDLHLSGVIQNVGSTLSGQIDRLQVGHAKTALDLTLSGRMTKAGQIELIPKRGASEVRLSDGRRWSRLQLNTLRADQGFATLTLIDDYAAVRSASPRLPLMTASVFDGSRALAELQAELGMDKREALAREILANKLPPAKLEIVAPRKLSGSAARFLQYCGQCHDSTTNFPPNFLHGDDATVNTRLDHCAERIFYRLSMWHVAEAKRGKTAMPPISALAAYGFDAASWTNSAPLADLLDAARQRIVTHGGQPDAVLTRPFEQLRSCLPSSTP</sequence>
<organism evidence="1 2">
    <name type="scientific">Candidatus Nitrotoga arctica</name>
    <dbReference type="NCBI Taxonomy" id="453162"/>
    <lineage>
        <taxon>Bacteria</taxon>
        <taxon>Pseudomonadati</taxon>
        <taxon>Pseudomonadota</taxon>
        <taxon>Betaproteobacteria</taxon>
        <taxon>Nitrosomonadales</taxon>
        <taxon>Gallionellaceae</taxon>
        <taxon>Candidatus Nitrotoga</taxon>
    </lineage>
</organism>
<dbReference type="Proteomes" id="UP000839052">
    <property type="component" value="Chromosome"/>
</dbReference>
<evidence type="ECO:0008006" key="3">
    <source>
        <dbReference type="Google" id="ProtNLM"/>
    </source>
</evidence>